<dbReference type="InterPro" id="IPR006195">
    <property type="entry name" value="aa-tRNA-synth_II"/>
</dbReference>
<evidence type="ECO:0000313" key="7">
    <source>
        <dbReference type="EnsemblFungi" id="PTTG_27132-t43_1-p1"/>
    </source>
</evidence>
<dbReference type="EnsemblFungi" id="PTTG_27132-t43_1">
    <property type="protein sequence ID" value="PTTG_27132-t43_1-p1"/>
    <property type="gene ID" value="PTTG_27132"/>
</dbReference>
<dbReference type="GO" id="GO:0003723">
    <property type="term" value="F:RNA binding"/>
    <property type="evidence" value="ECO:0007669"/>
    <property type="project" value="TreeGrafter"/>
</dbReference>
<dbReference type="Gene3D" id="3.30.930.10">
    <property type="entry name" value="Bira Bifunctional Protein, Domain 2"/>
    <property type="match status" value="1"/>
</dbReference>
<dbReference type="SUPFAM" id="SSF55681">
    <property type="entry name" value="Class II aaRS and biotin synthetases"/>
    <property type="match status" value="1"/>
</dbReference>
<evidence type="ECO:0000256" key="1">
    <source>
        <dbReference type="ARBA" id="ARBA00022490"/>
    </source>
</evidence>
<evidence type="ECO:0000256" key="2">
    <source>
        <dbReference type="ARBA" id="ARBA00022598"/>
    </source>
</evidence>
<dbReference type="Proteomes" id="UP000005240">
    <property type="component" value="Unassembled WGS sequence"/>
</dbReference>
<dbReference type="Pfam" id="PF00152">
    <property type="entry name" value="tRNA-synt_2"/>
    <property type="match status" value="1"/>
</dbReference>
<name>A0A180GM53_PUCT1</name>
<dbReference type="GO" id="GO:0004815">
    <property type="term" value="F:aspartate-tRNA ligase activity"/>
    <property type="evidence" value="ECO:0007669"/>
    <property type="project" value="InterPro"/>
</dbReference>
<dbReference type="STRING" id="630390.A0A180GM53"/>
<dbReference type="OrthoDB" id="372395at2759"/>
<dbReference type="PANTHER" id="PTHR43450:SF1">
    <property type="entry name" value="ASPARTATE--TRNA LIGASE, CYTOPLASMIC"/>
    <property type="match status" value="1"/>
</dbReference>
<dbReference type="PROSITE" id="PS50862">
    <property type="entry name" value="AA_TRNA_LIGASE_II"/>
    <property type="match status" value="1"/>
</dbReference>
<sequence>MAIAADFERVYEIGPVFRAENSSTSCHMSKFIGLDLEIAIKKHYHKAVDLLDRLWLSIFKAFGPRRAPRSRRSSPSTT</sequence>
<evidence type="ECO:0000313" key="8">
    <source>
        <dbReference type="Proteomes" id="UP000005240"/>
    </source>
</evidence>
<reference evidence="6" key="2">
    <citation type="submission" date="2016-05" db="EMBL/GenBank/DDBJ databases">
        <title>Comparative analysis highlights variable genome content of wheat rusts and divergence of the mating loci.</title>
        <authorList>
            <person name="Cuomo C.A."/>
            <person name="Bakkeren G."/>
            <person name="Szabo L."/>
            <person name="Khalil H."/>
            <person name="Joly D."/>
            <person name="Goldberg J."/>
            <person name="Young S."/>
            <person name="Zeng Q."/>
            <person name="Fellers J."/>
        </authorList>
    </citation>
    <scope>NUCLEOTIDE SEQUENCE [LARGE SCALE GENOMIC DNA]</scope>
    <source>
        <strain evidence="6">1-1 BBBD Race 1</strain>
    </source>
</reference>
<keyword evidence="1" id="KW-0963">Cytoplasm</keyword>
<evidence type="ECO:0000259" key="5">
    <source>
        <dbReference type="PROSITE" id="PS50862"/>
    </source>
</evidence>
<dbReference type="GO" id="GO:0006422">
    <property type="term" value="P:aspartyl-tRNA aminoacylation"/>
    <property type="evidence" value="ECO:0007669"/>
    <property type="project" value="InterPro"/>
</dbReference>
<protein>
    <submittedName>
        <fullName evidence="7">AA_TRNA_LIGASE_II domain-containing protein</fullName>
    </submittedName>
</protein>
<dbReference type="InterPro" id="IPR045864">
    <property type="entry name" value="aa-tRNA-synth_II/BPL/LPL"/>
</dbReference>
<evidence type="ECO:0000256" key="3">
    <source>
        <dbReference type="ARBA" id="ARBA00022741"/>
    </source>
</evidence>
<accession>A0A180GM53</accession>
<dbReference type="InterPro" id="IPR004364">
    <property type="entry name" value="Aa-tRNA-synt_II"/>
</dbReference>
<keyword evidence="3" id="KW-0547">Nucleotide-binding</keyword>
<evidence type="ECO:0000256" key="4">
    <source>
        <dbReference type="ARBA" id="ARBA00022840"/>
    </source>
</evidence>
<feature type="domain" description="Aminoacyl-transfer RNA synthetases class-II family profile" evidence="5">
    <location>
        <begin position="1"/>
        <end position="55"/>
    </location>
</feature>
<keyword evidence="8" id="KW-1185">Reference proteome</keyword>
<reference evidence="7 8" key="3">
    <citation type="journal article" date="2017" name="G3 (Bethesda)">
        <title>Comparative analysis highlights variable genome content of wheat rusts and divergence of the mating loci.</title>
        <authorList>
            <person name="Cuomo C.A."/>
            <person name="Bakkeren G."/>
            <person name="Khalil H.B."/>
            <person name="Panwar V."/>
            <person name="Joly D."/>
            <person name="Linning R."/>
            <person name="Sakthikumar S."/>
            <person name="Song X."/>
            <person name="Adiconis X."/>
            <person name="Fan L."/>
            <person name="Goldberg J.M."/>
            <person name="Levin J.Z."/>
            <person name="Young S."/>
            <person name="Zeng Q."/>
            <person name="Anikster Y."/>
            <person name="Bruce M."/>
            <person name="Wang M."/>
            <person name="Yin C."/>
            <person name="McCallum B."/>
            <person name="Szabo L.J."/>
            <person name="Hulbert S."/>
            <person name="Chen X."/>
            <person name="Fellers J.P."/>
        </authorList>
    </citation>
    <scope>NUCLEOTIDE SEQUENCE</scope>
    <source>
        <strain evidence="7">isolate 1-1 / race 1 (BBBD)</strain>
        <strain evidence="8">Isolate 1-1 / race 1 (BBBD)</strain>
    </source>
</reference>
<keyword evidence="4" id="KW-0067">ATP-binding</keyword>
<dbReference type="GO" id="GO:0005829">
    <property type="term" value="C:cytosol"/>
    <property type="evidence" value="ECO:0007669"/>
    <property type="project" value="TreeGrafter"/>
</dbReference>
<dbReference type="GO" id="GO:0017101">
    <property type="term" value="C:aminoacyl-tRNA synthetase multienzyme complex"/>
    <property type="evidence" value="ECO:0007669"/>
    <property type="project" value="TreeGrafter"/>
</dbReference>
<dbReference type="PANTHER" id="PTHR43450">
    <property type="entry name" value="ASPARTYL-TRNA SYNTHETASE"/>
    <property type="match status" value="1"/>
</dbReference>
<reference evidence="6" key="1">
    <citation type="submission" date="2009-11" db="EMBL/GenBank/DDBJ databases">
        <authorList>
            <consortium name="The Broad Institute Genome Sequencing Platform"/>
            <person name="Ward D."/>
            <person name="Feldgarden M."/>
            <person name="Earl A."/>
            <person name="Young S.K."/>
            <person name="Zeng Q."/>
            <person name="Koehrsen M."/>
            <person name="Alvarado L."/>
            <person name="Berlin A."/>
            <person name="Bochicchio J."/>
            <person name="Borenstein D."/>
            <person name="Chapman S.B."/>
            <person name="Chen Z."/>
            <person name="Engels R."/>
            <person name="Freedman E."/>
            <person name="Gellesch M."/>
            <person name="Goldberg J."/>
            <person name="Griggs A."/>
            <person name="Gujja S."/>
            <person name="Heilman E."/>
            <person name="Heiman D."/>
            <person name="Hepburn T."/>
            <person name="Howarth C."/>
            <person name="Jen D."/>
            <person name="Larson L."/>
            <person name="Lewis B."/>
            <person name="Mehta T."/>
            <person name="Park D."/>
            <person name="Pearson M."/>
            <person name="Roberts A."/>
            <person name="Saif S."/>
            <person name="Shea T."/>
            <person name="Shenoy N."/>
            <person name="Sisk P."/>
            <person name="Stolte C."/>
            <person name="Sykes S."/>
            <person name="Thomson T."/>
            <person name="Walk T."/>
            <person name="White J."/>
            <person name="Yandava C."/>
            <person name="Izard J."/>
            <person name="Baranova O.V."/>
            <person name="Blanton J.M."/>
            <person name="Tanner A.C."/>
            <person name="Dewhirst F.E."/>
            <person name="Haas B."/>
            <person name="Nusbaum C."/>
            <person name="Birren B."/>
        </authorList>
    </citation>
    <scope>NUCLEOTIDE SEQUENCE [LARGE SCALE GENOMIC DNA]</scope>
    <source>
        <strain evidence="6">1-1 BBBD Race 1</strain>
    </source>
</reference>
<keyword evidence="2" id="KW-0436">Ligase</keyword>
<evidence type="ECO:0000313" key="6">
    <source>
        <dbReference type="EMBL" id="OAV93887.1"/>
    </source>
</evidence>
<proteinExistence type="predicted"/>
<reference evidence="7" key="4">
    <citation type="submission" date="2025-05" db="UniProtKB">
        <authorList>
            <consortium name="EnsemblFungi"/>
        </authorList>
    </citation>
    <scope>IDENTIFICATION</scope>
    <source>
        <strain evidence="7">isolate 1-1 / race 1 (BBBD)</strain>
    </source>
</reference>
<dbReference type="VEuPathDB" id="FungiDB:PTTG_27132"/>
<dbReference type="AlphaFoldDB" id="A0A180GM53"/>
<organism evidence="6">
    <name type="scientific">Puccinia triticina (isolate 1-1 / race 1 (BBBD))</name>
    <name type="common">Brown leaf rust fungus</name>
    <dbReference type="NCBI Taxonomy" id="630390"/>
    <lineage>
        <taxon>Eukaryota</taxon>
        <taxon>Fungi</taxon>
        <taxon>Dikarya</taxon>
        <taxon>Basidiomycota</taxon>
        <taxon>Pucciniomycotina</taxon>
        <taxon>Pucciniomycetes</taxon>
        <taxon>Pucciniales</taxon>
        <taxon>Pucciniaceae</taxon>
        <taxon>Puccinia</taxon>
    </lineage>
</organism>
<dbReference type="InterPro" id="IPR004523">
    <property type="entry name" value="Asp-tRNA_synthase_2"/>
</dbReference>
<gene>
    <name evidence="6" type="ORF">PTTG_27132</name>
</gene>
<dbReference type="EMBL" id="ADAS02000045">
    <property type="protein sequence ID" value="OAV93887.1"/>
    <property type="molecule type" value="Genomic_DNA"/>
</dbReference>
<dbReference type="GO" id="GO:0005524">
    <property type="term" value="F:ATP binding"/>
    <property type="evidence" value="ECO:0007669"/>
    <property type="project" value="InterPro"/>
</dbReference>